<evidence type="ECO:0000313" key="2">
    <source>
        <dbReference type="EMBL" id="TQL56224.1"/>
    </source>
</evidence>
<dbReference type="PANTHER" id="PTHR39338:SF6">
    <property type="entry name" value="BLL5662 PROTEIN"/>
    <property type="match status" value="1"/>
</dbReference>
<dbReference type="Proteomes" id="UP000319514">
    <property type="component" value="Unassembled WGS sequence"/>
</dbReference>
<comment type="caution">
    <text evidence="2">The sequence shown here is derived from an EMBL/GenBank/DDBJ whole genome shotgun (WGS) entry which is preliminary data.</text>
</comment>
<dbReference type="PIRSF" id="PIRSF010256">
    <property type="entry name" value="CoxE_vWa"/>
    <property type="match status" value="1"/>
</dbReference>
<organism evidence="2 3">
    <name type="scientific">Oryzihumus leptocrescens</name>
    <dbReference type="NCBI Taxonomy" id="297536"/>
    <lineage>
        <taxon>Bacteria</taxon>
        <taxon>Bacillati</taxon>
        <taxon>Actinomycetota</taxon>
        <taxon>Actinomycetes</taxon>
        <taxon>Micrococcales</taxon>
        <taxon>Intrasporangiaceae</taxon>
        <taxon>Oryzihumus</taxon>
    </lineage>
</organism>
<dbReference type="CDD" id="cd00198">
    <property type="entry name" value="vWFA"/>
    <property type="match status" value="1"/>
</dbReference>
<dbReference type="InterPro" id="IPR008912">
    <property type="entry name" value="Uncharacterised_CoxE"/>
</dbReference>
<evidence type="ECO:0000259" key="1">
    <source>
        <dbReference type="SMART" id="SM00327"/>
    </source>
</evidence>
<feature type="domain" description="VWFA" evidence="1">
    <location>
        <begin position="193"/>
        <end position="358"/>
    </location>
</feature>
<dbReference type="SMART" id="SM00327">
    <property type="entry name" value="VWA"/>
    <property type="match status" value="1"/>
</dbReference>
<dbReference type="InterPro" id="IPR002035">
    <property type="entry name" value="VWF_A"/>
</dbReference>
<dbReference type="SUPFAM" id="SSF53300">
    <property type="entry name" value="vWA-like"/>
    <property type="match status" value="1"/>
</dbReference>
<reference evidence="2 3" key="1">
    <citation type="submission" date="2019-06" db="EMBL/GenBank/DDBJ databases">
        <title>Sequencing the genomes of 1000 actinobacteria strains.</title>
        <authorList>
            <person name="Klenk H.-P."/>
        </authorList>
    </citation>
    <scope>NUCLEOTIDE SEQUENCE [LARGE SCALE GENOMIC DNA]</scope>
    <source>
        <strain evidence="2 3">DSM 18082</strain>
    </source>
</reference>
<dbReference type="AlphaFoldDB" id="A0A542Z7E7"/>
<protein>
    <recommendedName>
        <fullName evidence="1">VWFA domain-containing protein</fullName>
    </recommendedName>
</protein>
<accession>A0A542Z7E7</accession>
<dbReference type="Gene3D" id="3.40.50.410">
    <property type="entry name" value="von Willebrand factor, type A domain"/>
    <property type="match status" value="1"/>
</dbReference>
<evidence type="ECO:0000313" key="3">
    <source>
        <dbReference type="Proteomes" id="UP000319514"/>
    </source>
</evidence>
<dbReference type="InterPro" id="IPR036465">
    <property type="entry name" value="vWFA_dom_sf"/>
</dbReference>
<dbReference type="EMBL" id="VFOQ01000004">
    <property type="protein sequence ID" value="TQL56224.1"/>
    <property type="molecule type" value="Genomic_DNA"/>
</dbReference>
<sequence length="377" mass="41409">MSSVATVPLEEVMVGFGQALRRAGVAAHPDRVRSFLEALTRLDALSRQDVYWAGRVTCCSRAEDIAVYDRVFEAYFRPEDGDPQTRARVEVERGVGVEDPGAGEEGSEEAAVTSTASAREVLRHKDVARLKEHERAAVHRLVAAISLDGPHRVSRRTAPARRGRLDRRGTTAAMLRAGGEPARLRHRRRTVTPRRVVLVLDVSGSMKAYADAFLRFAHALARTRPHTEVLTVGTRLTRVTTALRQPTADAALAAFAATVPDWSGGTRLGDNLRQLLTTWGQRGLVRGAVVVIASDGWERGDTTELREQMERLHRLAHRVIWVNPHKGKEGYAPATAGMQAALPSVDDFLAGHSVDTLEQLARVIATDHSRHREPSHA</sequence>
<dbReference type="PANTHER" id="PTHR39338">
    <property type="entry name" value="BLL5662 PROTEIN-RELATED"/>
    <property type="match status" value="1"/>
</dbReference>
<name>A0A542Z7E7_9MICO</name>
<gene>
    <name evidence="2" type="ORF">FB474_4151</name>
</gene>
<keyword evidence="3" id="KW-1185">Reference proteome</keyword>
<dbReference type="InterPro" id="IPR011195">
    <property type="entry name" value="UCP010256"/>
</dbReference>
<proteinExistence type="predicted"/>
<dbReference type="Pfam" id="PF05762">
    <property type="entry name" value="VWA_CoxE"/>
    <property type="match status" value="1"/>
</dbReference>